<keyword evidence="3" id="KW-1185">Reference proteome</keyword>
<feature type="transmembrane region" description="Helical" evidence="1">
    <location>
        <begin position="53"/>
        <end position="71"/>
    </location>
</feature>
<keyword evidence="1" id="KW-1133">Transmembrane helix</keyword>
<feature type="transmembrane region" description="Helical" evidence="1">
    <location>
        <begin position="12"/>
        <end position="33"/>
    </location>
</feature>
<evidence type="ECO:0000256" key="1">
    <source>
        <dbReference type="SAM" id="Phobius"/>
    </source>
</evidence>
<keyword evidence="1" id="KW-0472">Membrane</keyword>
<comment type="caution">
    <text evidence="2">The sequence shown here is derived from an EMBL/GenBank/DDBJ whole genome shotgun (WGS) entry which is preliminary data.</text>
</comment>
<accession>A0AAD4D4I9</accession>
<dbReference type="Proteomes" id="UP001194580">
    <property type="component" value="Unassembled WGS sequence"/>
</dbReference>
<name>A0AAD4D4I9_9FUNG</name>
<evidence type="ECO:0000313" key="2">
    <source>
        <dbReference type="EMBL" id="KAG0259799.1"/>
    </source>
</evidence>
<evidence type="ECO:0000313" key="3">
    <source>
        <dbReference type="Proteomes" id="UP001194580"/>
    </source>
</evidence>
<dbReference type="AlphaFoldDB" id="A0AAD4D4I9"/>
<feature type="transmembrane region" description="Helical" evidence="1">
    <location>
        <begin position="83"/>
        <end position="100"/>
    </location>
</feature>
<sequence>MTPAIHVLKICLVFVCLLNLASLIAFQVFVITITNKRLEGIGKPHTVFAWTEYGTIALSGLLFISYGYSIWGKPMVHRFIRAALLLHLALFLICTGFQWINHQAGLADYYNNETNMFPDNKIKPFSCENFEGTNRMGECIVTQCHNFAPIVTGFIVVIEVLVTLICRPLPPTKFSL</sequence>
<dbReference type="EMBL" id="JAAAIL010002162">
    <property type="protein sequence ID" value="KAG0259799.1"/>
    <property type="molecule type" value="Genomic_DNA"/>
</dbReference>
<gene>
    <name evidence="2" type="ORF">BGZ95_004586</name>
</gene>
<keyword evidence="1" id="KW-0812">Transmembrane</keyword>
<feature type="transmembrane region" description="Helical" evidence="1">
    <location>
        <begin position="147"/>
        <end position="166"/>
    </location>
</feature>
<protein>
    <submittedName>
        <fullName evidence="2">Uncharacterized protein</fullName>
    </submittedName>
</protein>
<proteinExistence type="predicted"/>
<reference evidence="2" key="1">
    <citation type="journal article" date="2020" name="Fungal Divers.">
        <title>Resolving the Mortierellaceae phylogeny through synthesis of multi-gene phylogenetics and phylogenomics.</title>
        <authorList>
            <person name="Vandepol N."/>
            <person name="Liber J."/>
            <person name="Desiro A."/>
            <person name="Na H."/>
            <person name="Kennedy M."/>
            <person name="Barry K."/>
            <person name="Grigoriev I.V."/>
            <person name="Miller A.N."/>
            <person name="O'Donnell K."/>
            <person name="Stajich J.E."/>
            <person name="Bonito G."/>
        </authorList>
    </citation>
    <scope>NUCLEOTIDE SEQUENCE</scope>
    <source>
        <strain evidence="2">NRRL 28262</strain>
    </source>
</reference>
<organism evidence="2 3">
    <name type="scientific">Linnemannia exigua</name>
    <dbReference type="NCBI Taxonomy" id="604196"/>
    <lineage>
        <taxon>Eukaryota</taxon>
        <taxon>Fungi</taxon>
        <taxon>Fungi incertae sedis</taxon>
        <taxon>Mucoromycota</taxon>
        <taxon>Mortierellomycotina</taxon>
        <taxon>Mortierellomycetes</taxon>
        <taxon>Mortierellales</taxon>
        <taxon>Mortierellaceae</taxon>
        <taxon>Linnemannia</taxon>
    </lineage>
</organism>